<evidence type="ECO:0000313" key="2">
    <source>
        <dbReference type="EMBL" id="GAA1115607.1"/>
    </source>
</evidence>
<evidence type="ECO:0000259" key="1">
    <source>
        <dbReference type="Pfam" id="PF13391"/>
    </source>
</evidence>
<dbReference type="EMBL" id="BAAALG010000024">
    <property type="protein sequence ID" value="GAA1115607.1"/>
    <property type="molecule type" value="Genomic_DNA"/>
</dbReference>
<dbReference type="Proteomes" id="UP001501581">
    <property type="component" value="Unassembled WGS sequence"/>
</dbReference>
<accession>A0ABN1U3S3</accession>
<proteinExistence type="predicted"/>
<comment type="caution">
    <text evidence="2">The sequence shown here is derived from an EMBL/GenBank/DDBJ whole genome shotgun (WGS) entry which is preliminary data.</text>
</comment>
<gene>
    <name evidence="2" type="ORF">GCM10009668_42870</name>
</gene>
<feature type="domain" description="HNH nuclease" evidence="1">
    <location>
        <begin position="218"/>
        <end position="267"/>
    </location>
</feature>
<reference evidence="2 3" key="1">
    <citation type="journal article" date="2019" name="Int. J. Syst. Evol. Microbiol.">
        <title>The Global Catalogue of Microorganisms (GCM) 10K type strain sequencing project: providing services to taxonomists for standard genome sequencing and annotation.</title>
        <authorList>
            <consortium name="The Broad Institute Genomics Platform"/>
            <consortium name="The Broad Institute Genome Sequencing Center for Infectious Disease"/>
            <person name="Wu L."/>
            <person name="Ma J."/>
        </authorList>
    </citation>
    <scope>NUCLEOTIDE SEQUENCE [LARGE SCALE GENOMIC DNA]</scope>
    <source>
        <strain evidence="2 3">JCM 13008</strain>
    </source>
</reference>
<dbReference type="RefSeq" id="WP_343996985.1">
    <property type="nucleotide sequence ID" value="NZ_BAAALG010000024.1"/>
</dbReference>
<sequence length="315" mass="36527">MSGGQQGKAWLLMTVGDDRQHGGNSGYDDDPDVYYTWDSTVPNHASVARGDAIALWDKKRLLGISVVEDIEETIREKLLFRCPHCHKAGIKERKSKAPRFKCYKCRREFESPIIRPVTVKEYRSRHDAAWTPFEALITGAELRELCESPKSQLSMRLLRWDAFQELLNDRGAGRALERVAHRAPDYFFPQGHRLEVVRVRRGQRPFRDHLLELQGELCALTGEAPARILEAGHLYSYAELGVHHKHGGLLLRRDIHRLFDDGWLAIDPSRHTIDVAESLGRFPQYAWLAGKRVRVRLNDDQVEWIERHWSEHRMR</sequence>
<protein>
    <recommendedName>
        <fullName evidence="1">HNH nuclease domain-containing protein</fullName>
    </recommendedName>
</protein>
<dbReference type="Pfam" id="PF13391">
    <property type="entry name" value="HNH_2"/>
    <property type="match status" value="1"/>
</dbReference>
<keyword evidence="3" id="KW-1185">Reference proteome</keyword>
<evidence type="ECO:0000313" key="3">
    <source>
        <dbReference type="Proteomes" id="UP001501581"/>
    </source>
</evidence>
<dbReference type="InterPro" id="IPR003615">
    <property type="entry name" value="HNH_nuc"/>
</dbReference>
<name>A0ABN1U3S3_9ACTN</name>
<organism evidence="2 3">
    <name type="scientific">Nocardioides dubius</name>
    <dbReference type="NCBI Taxonomy" id="317019"/>
    <lineage>
        <taxon>Bacteria</taxon>
        <taxon>Bacillati</taxon>
        <taxon>Actinomycetota</taxon>
        <taxon>Actinomycetes</taxon>
        <taxon>Propionibacteriales</taxon>
        <taxon>Nocardioidaceae</taxon>
        <taxon>Nocardioides</taxon>
    </lineage>
</organism>